<sequence>MRFVGRCLALQSSRPREVASVRRGWSQAGPQDAVFELARVELQIRVCLNAFIRAGSDHQAVQDVTASLDCLGRVLTLGDINRLAAMGDACRPDRRQAVFRLALAVLASRGRPDDAEIVRASASGIGRRQIDEINSTVVTTVIDRHLQQVGPLSSLVIG</sequence>
<evidence type="ECO:0000313" key="2">
    <source>
        <dbReference type="Proteomes" id="UP001165363"/>
    </source>
</evidence>
<organism evidence="1 2">
    <name type="scientific">Sphingomonas alba</name>
    <dbReference type="NCBI Taxonomy" id="2908208"/>
    <lineage>
        <taxon>Bacteria</taxon>
        <taxon>Pseudomonadati</taxon>
        <taxon>Pseudomonadota</taxon>
        <taxon>Alphaproteobacteria</taxon>
        <taxon>Sphingomonadales</taxon>
        <taxon>Sphingomonadaceae</taxon>
        <taxon>Sphingomonas</taxon>
    </lineage>
</organism>
<dbReference type="RefSeq" id="WP_249846962.1">
    <property type="nucleotide sequence ID" value="NZ_JAMGBD010000001.1"/>
</dbReference>
<reference evidence="1" key="1">
    <citation type="submission" date="2022-05" db="EMBL/GenBank/DDBJ databases">
        <authorList>
            <person name="Jo J.-H."/>
            <person name="Im W.-T."/>
        </authorList>
    </citation>
    <scope>NUCLEOTIDE SEQUENCE</scope>
    <source>
        <strain evidence="1">SE158</strain>
    </source>
</reference>
<dbReference type="EMBL" id="JAMGBD010000001">
    <property type="protein sequence ID" value="MCL6683029.1"/>
    <property type="molecule type" value="Genomic_DNA"/>
</dbReference>
<evidence type="ECO:0000313" key="1">
    <source>
        <dbReference type="EMBL" id="MCL6683029.1"/>
    </source>
</evidence>
<accession>A0ABT0RK62</accession>
<gene>
    <name evidence="1" type="ORF">LZ536_03805</name>
</gene>
<protein>
    <recommendedName>
        <fullName evidence="3">Co-chaperone DjlA N-terminal domain-containing protein</fullName>
    </recommendedName>
</protein>
<proteinExistence type="predicted"/>
<evidence type="ECO:0008006" key="3">
    <source>
        <dbReference type="Google" id="ProtNLM"/>
    </source>
</evidence>
<dbReference type="Proteomes" id="UP001165363">
    <property type="component" value="Unassembled WGS sequence"/>
</dbReference>
<comment type="caution">
    <text evidence="1">The sequence shown here is derived from an EMBL/GenBank/DDBJ whole genome shotgun (WGS) entry which is preliminary data.</text>
</comment>
<name>A0ABT0RK62_9SPHN</name>
<keyword evidence="2" id="KW-1185">Reference proteome</keyword>